<keyword evidence="2" id="KW-0560">Oxidoreductase</keyword>
<reference evidence="4 5" key="1">
    <citation type="submission" date="2016-10" db="EMBL/GenBank/DDBJ databases">
        <title>Complete Genome Sequence of Peptococcaceae strain DCMF.</title>
        <authorList>
            <person name="Edwards R.J."/>
            <person name="Holland S.I."/>
            <person name="Deshpande N.P."/>
            <person name="Wong Y.K."/>
            <person name="Ertan H."/>
            <person name="Manefield M."/>
            <person name="Russell T.L."/>
            <person name="Lee M.J."/>
        </authorList>
    </citation>
    <scope>NUCLEOTIDE SEQUENCE [LARGE SCALE GENOMIC DNA]</scope>
    <source>
        <strain evidence="4 5">DCMF</strain>
    </source>
</reference>
<dbReference type="SMART" id="SM01008">
    <property type="entry name" value="Ald_Xan_dh_C"/>
    <property type="match status" value="1"/>
</dbReference>
<dbReference type="NCBIfam" id="NF007426">
    <property type="entry name" value="PRK09970.1"/>
    <property type="match status" value="1"/>
</dbReference>
<dbReference type="KEGG" id="fwa:DCMF_08725"/>
<dbReference type="GO" id="GO:0004854">
    <property type="term" value="F:xanthine dehydrogenase activity"/>
    <property type="evidence" value="ECO:0007669"/>
    <property type="project" value="InterPro"/>
</dbReference>
<name>A0A3G1KRT4_FORW1</name>
<keyword evidence="5" id="KW-1185">Reference proteome</keyword>
<dbReference type="Pfam" id="PF02738">
    <property type="entry name" value="MoCoBD_1"/>
    <property type="match status" value="1"/>
</dbReference>
<protein>
    <submittedName>
        <fullName evidence="4">Xanthine dehydrogenase molybdenum-binding subunit XdhA</fullName>
    </submittedName>
</protein>
<dbReference type="InterPro" id="IPR008274">
    <property type="entry name" value="AldOxase/xan_DH_MoCoBD1"/>
</dbReference>
<evidence type="ECO:0000313" key="4">
    <source>
        <dbReference type="EMBL" id="ATW24845.1"/>
    </source>
</evidence>
<organism evidence="4 5">
    <name type="scientific">Formimonas warabiya</name>
    <dbReference type="NCBI Taxonomy" id="1761012"/>
    <lineage>
        <taxon>Bacteria</taxon>
        <taxon>Bacillati</taxon>
        <taxon>Bacillota</taxon>
        <taxon>Clostridia</taxon>
        <taxon>Eubacteriales</taxon>
        <taxon>Peptococcaceae</taxon>
        <taxon>Candidatus Formimonas</taxon>
    </lineage>
</organism>
<dbReference type="SUPFAM" id="SSF54665">
    <property type="entry name" value="CO dehydrogenase molybdoprotein N-domain-like"/>
    <property type="match status" value="1"/>
</dbReference>
<dbReference type="Gene3D" id="3.90.1170.50">
    <property type="entry name" value="Aldehyde oxidase/xanthine dehydrogenase, a/b hammerhead"/>
    <property type="match status" value="1"/>
</dbReference>
<dbReference type="InterPro" id="IPR000674">
    <property type="entry name" value="Ald_Oxase/Xan_DH_a/b"/>
</dbReference>
<evidence type="ECO:0000313" key="5">
    <source>
        <dbReference type="Proteomes" id="UP000323521"/>
    </source>
</evidence>
<dbReference type="AlphaFoldDB" id="A0A3G1KRT4"/>
<dbReference type="Pfam" id="PF20256">
    <property type="entry name" value="MoCoBD_2"/>
    <property type="match status" value="1"/>
</dbReference>
<dbReference type="EMBL" id="CP017634">
    <property type="protein sequence ID" value="ATW24845.1"/>
    <property type="molecule type" value="Genomic_DNA"/>
</dbReference>
<accession>A0A3G1KRT4</accession>
<proteinExistence type="predicted"/>
<evidence type="ECO:0000256" key="2">
    <source>
        <dbReference type="ARBA" id="ARBA00023002"/>
    </source>
</evidence>
<dbReference type="Proteomes" id="UP000323521">
    <property type="component" value="Chromosome"/>
</dbReference>
<dbReference type="InterPro" id="IPR036856">
    <property type="entry name" value="Ald_Oxase/Xan_DH_a/b_sf"/>
</dbReference>
<evidence type="ECO:0000259" key="3">
    <source>
        <dbReference type="SMART" id="SM01008"/>
    </source>
</evidence>
<dbReference type="OrthoDB" id="41753at2"/>
<sequence length="766" mass="84071">MNHVGDRAQRVDAVVKVCGQAKYVDDLMERDMLYAKVFRSTIAHGWVKRIDTKKAKALPGVEAVVTFEDVPQHTFPTAGHPYHIDPKHQDVADRNLLTRSVRLWGDEIAAVIARDELTAQKALRLIEVEYEEYPPLLRAEDALKEGAREIHKGTKNIIKKSEYQLGDPEKAFQEADIIFEDEFRTSMVQHCAMENHSAYAYMDSRGRIVVCSSTQIPHICRRIVGQALGIPWGRVRVIKPYLGGGFGSKQDVVVEPLAAFLTTVVHGRPVKLELSREETFIASRVRHPVHFRFKTGVKKDGTLVGAEMRLISQNGGYASHGHSIAGKCTTTFRQIYQQHAVKCAATTVYTNTPAAGAMRGYGAPQVIFGLESHMENIARELAMDPVEFRLKNLHQVGYADPLTGLVTYTNGLAECMAKGKELIRWDDKKASREKPAGLKRRGLGMACFSYGTGTYPVSLEIAGARIVMNQDGSVQLQVGAAEIGQGSDTVLSQMAAETIGIPLEMVHIVSEQDTDISPFDTGAYASRQTYVSGLAVRKAAEEVKAKVLNWAQRMTDLPAEDLDLVDAWVVKKPGGEKVLPLARVALESYYHPVDAAPITADVSNNARVNALAYGCTFVEVEVDMAIGKVEILELYNIHDSGKLINPQLAEGQVHGGVSMGLGYALFEQLLFDEKTGKPLNNNLLDYKLMTVLDTPEMGMGFVETYEPTGPYGNKALGEPPTVSPAPAVRNAILDATGVKIDELPMSPQRLFEKFKEAGLLGEPGSK</sequence>
<dbReference type="GO" id="GO:0005506">
    <property type="term" value="F:iron ion binding"/>
    <property type="evidence" value="ECO:0007669"/>
    <property type="project" value="InterPro"/>
</dbReference>
<dbReference type="InterPro" id="IPR046867">
    <property type="entry name" value="AldOxase/xan_DH_MoCoBD2"/>
</dbReference>
<dbReference type="GO" id="GO:0002197">
    <property type="term" value="C:xanthine dehydrogenase complex"/>
    <property type="evidence" value="ECO:0007669"/>
    <property type="project" value="InterPro"/>
</dbReference>
<dbReference type="Pfam" id="PF01315">
    <property type="entry name" value="Ald_Xan_dh_C"/>
    <property type="match status" value="1"/>
</dbReference>
<keyword evidence="1" id="KW-0500">Molybdenum</keyword>
<dbReference type="RefSeq" id="WP_148134073.1">
    <property type="nucleotide sequence ID" value="NZ_CP017634.1"/>
</dbReference>
<dbReference type="Gene3D" id="3.30.365.10">
    <property type="entry name" value="Aldehyde oxidase/xanthine dehydrogenase, molybdopterin binding domain"/>
    <property type="match status" value="4"/>
</dbReference>
<dbReference type="PANTHER" id="PTHR11908:SF132">
    <property type="entry name" value="ALDEHYDE OXIDASE 1-RELATED"/>
    <property type="match status" value="1"/>
</dbReference>
<dbReference type="InterPro" id="IPR016208">
    <property type="entry name" value="Ald_Oxase/xanthine_DH-like"/>
</dbReference>
<gene>
    <name evidence="4" type="ORF">DCMF_08725</name>
</gene>
<dbReference type="NCBIfam" id="NF043082">
    <property type="entry name" value="XdhA_XDHase"/>
    <property type="match status" value="1"/>
</dbReference>
<dbReference type="PANTHER" id="PTHR11908">
    <property type="entry name" value="XANTHINE DEHYDROGENASE"/>
    <property type="match status" value="1"/>
</dbReference>
<dbReference type="InterPro" id="IPR050028">
    <property type="entry name" value="XdhA_XDHase"/>
</dbReference>
<dbReference type="InterPro" id="IPR037165">
    <property type="entry name" value="AldOxase/xan_DH_Mopterin-bd_sf"/>
</dbReference>
<evidence type="ECO:0000256" key="1">
    <source>
        <dbReference type="ARBA" id="ARBA00022505"/>
    </source>
</evidence>
<dbReference type="SUPFAM" id="SSF56003">
    <property type="entry name" value="Molybdenum cofactor-binding domain"/>
    <property type="match status" value="1"/>
</dbReference>
<feature type="domain" description="Aldehyde oxidase/xanthine dehydrogenase a/b hammerhead" evidence="3">
    <location>
        <begin position="18"/>
        <end position="134"/>
    </location>
</feature>